<name>A0A139H8A5_9PEZI</name>
<protein>
    <recommendedName>
        <fullName evidence="3">Zn(2)-C6 fungal-type domain-containing protein</fullName>
    </recommendedName>
</protein>
<feature type="compositionally biased region" description="Polar residues" evidence="2">
    <location>
        <begin position="182"/>
        <end position="194"/>
    </location>
</feature>
<dbReference type="InterPro" id="IPR053187">
    <property type="entry name" value="Notoamide_regulator"/>
</dbReference>
<evidence type="ECO:0000313" key="4">
    <source>
        <dbReference type="EMBL" id="KXS98706.1"/>
    </source>
</evidence>
<organism evidence="4 5">
    <name type="scientific">Pseudocercospora musae</name>
    <dbReference type="NCBI Taxonomy" id="113226"/>
    <lineage>
        <taxon>Eukaryota</taxon>
        <taxon>Fungi</taxon>
        <taxon>Dikarya</taxon>
        <taxon>Ascomycota</taxon>
        <taxon>Pezizomycotina</taxon>
        <taxon>Dothideomycetes</taxon>
        <taxon>Dothideomycetidae</taxon>
        <taxon>Mycosphaerellales</taxon>
        <taxon>Mycosphaerellaceae</taxon>
        <taxon>Pseudocercospora</taxon>
    </lineage>
</organism>
<proteinExistence type="predicted"/>
<dbReference type="STRING" id="113226.A0A139H8A5"/>
<evidence type="ECO:0000313" key="5">
    <source>
        <dbReference type="Proteomes" id="UP000073492"/>
    </source>
</evidence>
<dbReference type="AlphaFoldDB" id="A0A139H8A5"/>
<evidence type="ECO:0000259" key="3">
    <source>
        <dbReference type="PROSITE" id="PS50048"/>
    </source>
</evidence>
<dbReference type="SUPFAM" id="SSF57701">
    <property type="entry name" value="Zn2/Cys6 DNA-binding domain"/>
    <property type="match status" value="1"/>
</dbReference>
<comment type="caution">
    <text evidence="4">The sequence shown here is derived from an EMBL/GenBank/DDBJ whole genome shotgun (WGS) entry which is preliminary data.</text>
</comment>
<gene>
    <name evidence="4" type="ORF">AC579_6332</name>
</gene>
<dbReference type="PROSITE" id="PS50048">
    <property type="entry name" value="ZN2_CY6_FUNGAL_2"/>
    <property type="match status" value="1"/>
</dbReference>
<keyword evidence="1" id="KW-0539">Nucleus</keyword>
<dbReference type="OrthoDB" id="3645157at2759"/>
<evidence type="ECO:0000256" key="1">
    <source>
        <dbReference type="ARBA" id="ARBA00023242"/>
    </source>
</evidence>
<dbReference type="InterPro" id="IPR001138">
    <property type="entry name" value="Zn2Cys6_DnaBD"/>
</dbReference>
<dbReference type="Gene3D" id="4.10.240.10">
    <property type="entry name" value="Zn(2)-C6 fungal-type DNA-binding domain"/>
    <property type="match status" value="1"/>
</dbReference>
<dbReference type="PROSITE" id="PS00463">
    <property type="entry name" value="ZN2_CY6_FUNGAL_1"/>
    <property type="match status" value="1"/>
</dbReference>
<feature type="region of interest" description="Disordered" evidence="2">
    <location>
        <begin position="165"/>
        <end position="194"/>
    </location>
</feature>
<dbReference type="GO" id="GO:0000981">
    <property type="term" value="F:DNA-binding transcription factor activity, RNA polymerase II-specific"/>
    <property type="evidence" value="ECO:0007669"/>
    <property type="project" value="InterPro"/>
</dbReference>
<keyword evidence="5" id="KW-1185">Reference proteome</keyword>
<feature type="compositionally biased region" description="Low complexity" evidence="2">
    <location>
        <begin position="170"/>
        <end position="181"/>
    </location>
</feature>
<sequence length="214" mass="22987">MPSDNEGRQKRVTVRAACEECRLRKTKCDGARPGCGRCETRRQPCVYSTGPEESRNEALRRTWQAREEQFHSLLSILNLLQSGTEEQALIVLQHIRSAANISSPAAPPDAQSIESLRKLSSDAQAVTAGVTSPVLGTSTSTYSRAGSEASRKPSRLTLSYIVNNDGAPEASATSNRRASASDTHSIACQTSKSSWASGNAEPIIAQTTGRQAQI</sequence>
<dbReference type="PANTHER" id="PTHR47256">
    <property type="entry name" value="ZN(II)2CYS6 TRANSCRIPTION FACTOR (EUROFUNG)-RELATED"/>
    <property type="match status" value="1"/>
</dbReference>
<dbReference type="PANTHER" id="PTHR47256:SF1">
    <property type="entry name" value="ZN(II)2CYS6 TRANSCRIPTION FACTOR (EUROFUNG)"/>
    <property type="match status" value="1"/>
</dbReference>
<dbReference type="InterPro" id="IPR036864">
    <property type="entry name" value="Zn2-C6_fun-type_DNA-bd_sf"/>
</dbReference>
<reference evidence="4 5" key="1">
    <citation type="submission" date="2015-07" db="EMBL/GenBank/DDBJ databases">
        <title>Comparative genomics of the Sigatoka disease complex on banana suggests a link between parallel evolutionary changes in Pseudocercospora fijiensis and Pseudocercospora eumusae and increased virulence on the banana host.</title>
        <authorList>
            <person name="Chang T.-C."/>
            <person name="Salvucci A."/>
            <person name="Crous P.W."/>
            <person name="Stergiopoulos I."/>
        </authorList>
    </citation>
    <scope>NUCLEOTIDE SEQUENCE [LARGE SCALE GENOMIC DNA]</scope>
    <source>
        <strain evidence="4 5">CBS 116634</strain>
    </source>
</reference>
<accession>A0A139H8A5</accession>
<dbReference type="SMART" id="SM00066">
    <property type="entry name" value="GAL4"/>
    <property type="match status" value="1"/>
</dbReference>
<feature type="domain" description="Zn(2)-C6 fungal-type" evidence="3">
    <location>
        <begin position="17"/>
        <end position="47"/>
    </location>
</feature>
<evidence type="ECO:0000256" key="2">
    <source>
        <dbReference type="SAM" id="MobiDB-lite"/>
    </source>
</evidence>
<dbReference type="GO" id="GO:0008270">
    <property type="term" value="F:zinc ion binding"/>
    <property type="evidence" value="ECO:0007669"/>
    <property type="project" value="InterPro"/>
</dbReference>
<dbReference type="Pfam" id="PF00172">
    <property type="entry name" value="Zn_clus"/>
    <property type="match status" value="1"/>
</dbReference>
<dbReference type="Proteomes" id="UP000073492">
    <property type="component" value="Unassembled WGS sequence"/>
</dbReference>
<dbReference type="CDD" id="cd00067">
    <property type="entry name" value="GAL4"/>
    <property type="match status" value="1"/>
</dbReference>
<dbReference type="EMBL" id="LFZO01000736">
    <property type="protein sequence ID" value="KXS98706.1"/>
    <property type="molecule type" value="Genomic_DNA"/>
</dbReference>